<dbReference type="RefSeq" id="WP_126121407.1">
    <property type="nucleotide sequence ID" value="NZ_RXHJ01000015.1"/>
</dbReference>
<dbReference type="InterPro" id="IPR016161">
    <property type="entry name" value="Ald_DH/histidinol_DH"/>
</dbReference>
<feature type="compositionally biased region" description="Polar residues" evidence="6">
    <location>
        <begin position="1"/>
        <end position="16"/>
    </location>
</feature>
<comment type="caution">
    <text evidence="8">The sequence shown here is derived from an EMBL/GenBank/DDBJ whole genome shotgun (WGS) entry which is preliminary data.</text>
</comment>
<evidence type="ECO:0000256" key="6">
    <source>
        <dbReference type="SAM" id="MobiDB-lite"/>
    </source>
</evidence>
<sequence length="460" mass="50528">MTNLALHNPSTGQTEETFPRFHDSDRDDLLDRSTAAFRTWRATSIEERAGILRRTATLYREQKGQLAEYIGREMGKLRRQGESEIAVVADIYDWYAEHAHELLADRELPAQGALRSFVRREPLGTVLGIMPWNFPYYQVARWAAPNLLLGNTLILKHASICPLSSRTMEELFTEAGLPVDVFRNIHASGSQMDAFVADPRIAAVSLTGSEQAGAAVAKTAGENHKKSLLELGGNDPFLVLDDHNLDKVLSRYVSARMANTGQACNAPKRLIVLDEFYDRAFDFLTERISGLPVGAWDDGDAKVGPLSSVDARDEVVDRLAAAEQAGQARIAVGGRAIDRPGAFMEPTLLVDVDPASDVGCNEIFGPVAILYRVRDIEEAVELANNTDYGLGSYVFANDLELAQQVAARMEAGMTYINETGASRPGLPFGGIGRSGYGRELAEWGIREFANEHLYRVSPPM</sequence>
<dbReference type="AlphaFoldDB" id="A0A430HWF4"/>
<dbReference type="Gene3D" id="3.40.309.10">
    <property type="entry name" value="Aldehyde Dehydrogenase, Chain A, domain 2"/>
    <property type="match status" value="1"/>
</dbReference>
<evidence type="ECO:0000259" key="7">
    <source>
        <dbReference type="Pfam" id="PF00171"/>
    </source>
</evidence>
<dbReference type="PANTHER" id="PTHR43217">
    <property type="entry name" value="SUCCINATE SEMIALDEHYDE DEHYDROGENASE [NAD(P)+] SAD"/>
    <property type="match status" value="1"/>
</dbReference>
<evidence type="ECO:0000256" key="5">
    <source>
        <dbReference type="RuleBase" id="RU003345"/>
    </source>
</evidence>
<evidence type="ECO:0000256" key="2">
    <source>
        <dbReference type="ARBA" id="ARBA00022857"/>
    </source>
</evidence>
<dbReference type="GO" id="GO:0004777">
    <property type="term" value="F:succinate-semialdehyde dehydrogenase (NAD+) activity"/>
    <property type="evidence" value="ECO:0007669"/>
    <property type="project" value="TreeGrafter"/>
</dbReference>
<dbReference type="InterPro" id="IPR047110">
    <property type="entry name" value="GABD/Sad-like"/>
</dbReference>
<protein>
    <submittedName>
        <fullName evidence="8">NAD-dependent succinate-semialdehyde dehydrogenase</fullName>
    </submittedName>
</protein>
<dbReference type="GO" id="GO:0004030">
    <property type="term" value="F:aldehyde dehydrogenase [NAD(P)+] activity"/>
    <property type="evidence" value="ECO:0007669"/>
    <property type="project" value="InterPro"/>
</dbReference>
<evidence type="ECO:0000256" key="3">
    <source>
        <dbReference type="ARBA" id="ARBA00023002"/>
    </source>
</evidence>
<dbReference type="EMBL" id="RXHJ01000015">
    <property type="protein sequence ID" value="RSZ61811.1"/>
    <property type="molecule type" value="Genomic_DNA"/>
</dbReference>
<name>A0A430HWF4_9CORY</name>
<reference evidence="8 9" key="1">
    <citation type="submission" date="2018-12" db="EMBL/GenBank/DDBJ databases">
        <title>YIM 101343 draft genome.</title>
        <authorList>
            <person name="Chen X."/>
        </authorList>
    </citation>
    <scope>NUCLEOTIDE SEQUENCE [LARGE SCALE GENOMIC DNA]</scope>
    <source>
        <strain evidence="8 9">YIM 101343</strain>
    </source>
</reference>
<feature type="domain" description="Aldehyde dehydrogenase" evidence="7">
    <location>
        <begin position="5"/>
        <end position="450"/>
    </location>
</feature>
<dbReference type="Gene3D" id="3.40.605.10">
    <property type="entry name" value="Aldehyde Dehydrogenase, Chain A, domain 1"/>
    <property type="match status" value="1"/>
</dbReference>
<gene>
    <name evidence="8" type="ORF">EAH68_11100</name>
</gene>
<dbReference type="InterPro" id="IPR044148">
    <property type="entry name" value="ALDH_GabD1-like"/>
</dbReference>
<dbReference type="Pfam" id="PF00171">
    <property type="entry name" value="Aldedh"/>
    <property type="match status" value="1"/>
</dbReference>
<accession>A0A430HWF4</accession>
<feature type="active site" evidence="4">
    <location>
        <position position="230"/>
    </location>
</feature>
<dbReference type="CDD" id="cd07100">
    <property type="entry name" value="ALDH_SSADH1_GabD1"/>
    <property type="match status" value="1"/>
</dbReference>
<dbReference type="PANTHER" id="PTHR43217:SF2">
    <property type="entry name" value="SUCCINATE-SEMIALDEHYDE DEHYDROGENASE [NADP(+)]"/>
    <property type="match status" value="1"/>
</dbReference>
<dbReference type="InterPro" id="IPR015590">
    <property type="entry name" value="Aldehyde_DH_dom"/>
</dbReference>
<evidence type="ECO:0000256" key="1">
    <source>
        <dbReference type="ARBA" id="ARBA00009986"/>
    </source>
</evidence>
<organism evidence="8 9">
    <name type="scientific">Corynebacterium hylobatis</name>
    <dbReference type="NCBI Taxonomy" id="1859290"/>
    <lineage>
        <taxon>Bacteria</taxon>
        <taxon>Bacillati</taxon>
        <taxon>Actinomycetota</taxon>
        <taxon>Actinomycetes</taxon>
        <taxon>Mycobacteriales</taxon>
        <taxon>Corynebacteriaceae</taxon>
        <taxon>Corynebacterium</taxon>
    </lineage>
</organism>
<dbReference type="FunFam" id="3.40.605.10:FF:000012">
    <property type="entry name" value="NAD-dependent succinate-semialdehyde dehydrogenase"/>
    <property type="match status" value="1"/>
</dbReference>
<keyword evidence="2" id="KW-0521">NADP</keyword>
<dbReference type="InterPro" id="IPR029510">
    <property type="entry name" value="Ald_DH_CS_GLU"/>
</dbReference>
<dbReference type="OrthoDB" id="6882680at2"/>
<keyword evidence="9" id="KW-1185">Reference proteome</keyword>
<feature type="region of interest" description="Disordered" evidence="6">
    <location>
        <begin position="1"/>
        <end position="25"/>
    </location>
</feature>
<dbReference type="InterPro" id="IPR016163">
    <property type="entry name" value="Ald_DH_C"/>
</dbReference>
<evidence type="ECO:0000256" key="4">
    <source>
        <dbReference type="PROSITE-ProRule" id="PRU10007"/>
    </source>
</evidence>
<dbReference type="InterPro" id="IPR016162">
    <property type="entry name" value="Ald_DH_N"/>
</dbReference>
<evidence type="ECO:0000313" key="8">
    <source>
        <dbReference type="EMBL" id="RSZ61811.1"/>
    </source>
</evidence>
<proteinExistence type="inferred from homology"/>
<dbReference type="SUPFAM" id="SSF53720">
    <property type="entry name" value="ALDH-like"/>
    <property type="match status" value="1"/>
</dbReference>
<comment type="similarity">
    <text evidence="1 5">Belongs to the aldehyde dehydrogenase family.</text>
</comment>
<keyword evidence="3 5" id="KW-0560">Oxidoreductase</keyword>
<dbReference type="Proteomes" id="UP000274907">
    <property type="component" value="Unassembled WGS sequence"/>
</dbReference>
<dbReference type="PROSITE" id="PS00687">
    <property type="entry name" value="ALDEHYDE_DEHYDR_GLU"/>
    <property type="match status" value="1"/>
</dbReference>
<evidence type="ECO:0000313" key="9">
    <source>
        <dbReference type="Proteomes" id="UP000274907"/>
    </source>
</evidence>